<dbReference type="AlphaFoldDB" id="A0A4R6IV91"/>
<evidence type="ECO:0000313" key="3">
    <source>
        <dbReference type="Proteomes" id="UP000295741"/>
    </source>
</evidence>
<reference evidence="2 3" key="1">
    <citation type="submission" date="2019-03" db="EMBL/GenBank/DDBJ databases">
        <title>Genomic Encyclopedia of Archaeal and Bacterial Type Strains, Phase II (KMG-II): from individual species to whole genera.</title>
        <authorList>
            <person name="Goeker M."/>
        </authorList>
    </citation>
    <scope>NUCLEOTIDE SEQUENCE [LARGE SCALE GENOMIC DNA]</scope>
    <source>
        <strain evidence="2 3">DSM 28323</strain>
    </source>
</reference>
<name>A0A4R6IV91_9BACT</name>
<dbReference type="OrthoDB" id="9806995at2"/>
<proteinExistence type="predicted"/>
<dbReference type="Proteomes" id="UP000295741">
    <property type="component" value="Unassembled WGS sequence"/>
</dbReference>
<gene>
    <name evidence="2" type="ORF">BC659_1866</name>
</gene>
<evidence type="ECO:0000313" key="2">
    <source>
        <dbReference type="EMBL" id="TDO26559.1"/>
    </source>
</evidence>
<dbReference type="EMBL" id="SNWP01000011">
    <property type="protein sequence ID" value="TDO26559.1"/>
    <property type="molecule type" value="Genomic_DNA"/>
</dbReference>
<keyword evidence="1" id="KW-0812">Transmembrane</keyword>
<keyword evidence="1" id="KW-1133">Transmembrane helix</keyword>
<organism evidence="2 3">
    <name type="scientific">Sediminibacterium goheungense</name>
    <dbReference type="NCBI Taxonomy" id="1086393"/>
    <lineage>
        <taxon>Bacteria</taxon>
        <taxon>Pseudomonadati</taxon>
        <taxon>Bacteroidota</taxon>
        <taxon>Chitinophagia</taxon>
        <taxon>Chitinophagales</taxon>
        <taxon>Chitinophagaceae</taxon>
        <taxon>Sediminibacterium</taxon>
    </lineage>
</organism>
<evidence type="ECO:0000256" key="1">
    <source>
        <dbReference type="SAM" id="Phobius"/>
    </source>
</evidence>
<accession>A0A4R6IV91</accession>
<dbReference type="RefSeq" id="WP_133474401.1">
    <property type="nucleotide sequence ID" value="NZ_SNWP01000011.1"/>
</dbReference>
<keyword evidence="1" id="KW-0472">Membrane</keyword>
<comment type="caution">
    <text evidence="2">The sequence shown here is derived from an EMBL/GenBank/DDBJ whole genome shotgun (WGS) entry which is preliminary data.</text>
</comment>
<feature type="transmembrane region" description="Helical" evidence="1">
    <location>
        <begin position="6"/>
        <end position="26"/>
    </location>
</feature>
<sequence length="70" mass="7749">MKNIDFYKVVTVVLLGIIAWSLFTTANKKEGGSVRFVQNGQLILDTQNGSVYEIDGYGNDPKLISKKIAK</sequence>
<keyword evidence="3" id="KW-1185">Reference proteome</keyword>
<protein>
    <submittedName>
        <fullName evidence="2">Uncharacterized protein</fullName>
    </submittedName>
</protein>